<dbReference type="InParanoid" id="G5A9E8"/>
<dbReference type="PANTHER" id="PTHR44329">
    <property type="entry name" value="SERINE/THREONINE-PROTEIN KINASE TNNI3K-RELATED"/>
    <property type="match status" value="1"/>
</dbReference>
<accession>G5A9E8</accession>
<dbReference type="Proteomes" id="UP000002640">
    <property type="component" value="Unassembled WGS sequence"/>
</dbReference>
<dbReference type="PANTHER" id="PTHR44329:SF214">
    <property type="entry name" value="PROTEIN KINASE DOMAIN-CONTAINING PROTEIN"/>
    <property type="match status" value="1"/>
</dbReference>
<sequence length="948" mass="108687">MSKTMTKFWMESKISGASRWHSSHEGDFRTEDRLADHFVGKLRDQCRHEVSNVAIMVRFTRMLKEQLESYESQANMLLKLADTGRVVVLLHKHVDIALDTLDILDPEVREEWHNHLLIERQERLEVFEKFVKEEEQLVAALGDKNQQLEIVTLLRYCVEKYHDGLTKFAGKDDKYRDKLMAEELDTISMVYDLVVQKAGVVSGELPDWFVTSEHEWAWVNKAKLEDSKEAWDARAREKYIDGNLSEEVHGELNHPHLRKFYGASYVGKPFVIHETCFPPTYEKDVWRYVSNCALGLQYVHDRGLVYFNISPSTFLSSYSERRGVVDGLGLVPRHDADRSYCLRRGSESSVSHDKLRFGLAVFFLLASSRNSNLPSDERDKTLDTWKYESTSELPGVRPGFINEEEWEILRGLCAKNPTERLGLVDAGYRMKVLVSNSEICASTELDQSSQERIVLSDYKYSLSNSMTPAEMLDECERACEDIDDPHERAMDEHVLMRFKGMFAQLEKSPMELTRKLLEDFCALLWRFLKHADKDDLDECTTSTSQAVSRTVANMRSKYHYQIDQLIRSSPLLQPSGNDSCHQWHPTWEQDHEHQYALFQACSDSPERFLEEVTKEHWPEEALAFMRFEVHNRAGAYAPDTVKKMKLVLQQAASRAKGMRQGNLGEPLPKWFVMNYQVELGDYFSKGGFASVHYGKWFGTDVVVKLLNSAGDREKFRKEADLWFNLNHSNLIKLYGACYEGQQPFFVCERATRQTLVEYLEPTKGRRHETWFRLLQAALGLQHLHDNSIVHGDLKGNNILVCDGGATKIADFGLSILATPSSTTEKIETTGAVRWKAPECLEGKRPTFASDIYAFGMCIFEAVAGKYPWGTIPDTAVEHKVKTGEMCARPADKFQDYEWELVERMCRSDPKKRIGIGAVIKILEDIGVRKLMTSAGMIGPTTVDRKVPS</sequence>
<keyword evidence="3" id="KW-1185">Reference proteome</keyword>
<dbReference type="Pfam" id="PF07714">
    <property type="entry name" value="PK_Tyr_Ser-Thr"/>
    <property type="match status" value="1"/>
</dbReference>
<dbReference type="GO" id="GO:0005524">
    <property type="term" value="F:ATP binding"/>
    <property type="evidence" value="ECO:0007669"/>
    <property type="project" value="InterPro"/>
</dbReference>
<organism evidence="2 3">
    <name type="scientific">Phytophthora sojae (strain P6497)</name>
    <name type="common">Soybean stem and root rot agent</name>
    <name type="synonym">Phytophthora megasperma f. sp. glycines</name>
    <dbReference type="NCBI Taxonomy" id="1094619"/>
    <lineage>
        <taxon>Eukaryota</taxon>
        <taxon>Sar</taxon>
        <taxon>Stramenopiles</taxon>
        <taxon>Oomycota</taxon>
        <taxon>Peronosporomycetes</taxon>
        <taxon>Peronosporales</taxon>
        <taxon>Peronosporaceae</taxon>
        <taxon>Phytophthora</taxon>
    </lineage>
</organism>
<dbReference type="PROSITE" id="PS50011">
    <property type="entry name" value="PROTEIN_KINASE_DOM"/>
    <property type="match status" value="1"/>
</dbReference>
<dbReference type="InterPro" id="IPR011009">
    <property type="entry name" value="Kinase-like_dom_sf"/>
</dbReference>
<dbReference type="InterPro" id="IPR051681">
    <property type="entry name" value="Ser/Thr_Kinases-Pseudokinases"/>
</dbReference>
<dbReference type="STRING" id="1094619.G5A9E8"/>
<name>G5A9E8_PHYSP</name>
<dbReference type="Gene3D" id="1.10.510.10">
    <property type="entry name" value="Transferase(Phosphotransferase) domain 1"/>
    <property type="match status" value="2"/>
</dbReference>
<reference evidence="2 3" key="1">
    <citation type="journal article" date="2006" name="Science">
        <title>Phytophthora genome sequences uncover evolutionary origins and mechanisms of pathogenesis.</title>
        <authorList>
            <person name="Tyler B.M."/>
            <person name="Tripathy S."/>
            <person name="Zhang X."/>
            <person name="Dehal P."/>
            <person name="Jiang R.H."/>
            <person name="Aerts A."/>
            <person name="Arredondo F.D."/>
            <person name="Baxter L."/>
            <person name="Bensasson D."/>
            <person name="Beynon J.L."/>
            <person name="Chapman J."/>
            <person name="Damasceno C.M."/>
            <person name="Dorrance A.E."/>
            <person name="Dou D."/>
            <person name="Dickerman A.W."/>
            <person name="Dubchak I.L."/>
            <person name="Garbelotto M."/>
            <person name="Gijzen M."/>
            <person name="Gordon S.G."/>
            <person name="Govers F."/>
            <person name="Grunwald N.J."/>
            <person name="Huang W."/>
            <person name="Ivors K.L."/>
            <person name="Jones R.W."/>
            <person name="Kamoun S."/>
            <person name="Krampis K."/>
            <person name="Lamour K.H."/>
            <person name="Lee M.K."/>
            <person name="McDonald W.H."/>
            <person name="Medina M."/>
            <person name="Meijer H.J."/>
            <person name="Nordberg E.K."/>
            <person name="Maclean D.J."/>
            <person name="Ospina-Giraldo M.D."/>
            <person name="Morris P.F."/>
            <person name="Phuntumart V."/>
            <person name="Putnam N.H."/>
            <person name="Rash S."/>
            <person name="Rose J.K."/>
            <person name="Sakihama Y."/>
            <person name="Salamov A.A."/>
            <person name="Savidor A."/>
            <person name="Scheuring C.F."/>
            <person name="Smith B.M."/>
            <person name="Sobral B.W."/>
            <person name="Terry A."/>
            <person name="Torto-Alalibo T.A."/>
            <person name="Win J."/>
            <person name="Xu Z."/>
            <person name="Zhang H."/>
            <person name="Grigoriev I.V."/>
            <person name="Rokhsar D.S."/>
            <person name="Boore J.L."/>
        </authorList>
    </citation>
    <scope>NUCLEOTIDE SEQUENCE [LARGE SCALE GENOMIC DNA]</scope>
    <source>
        <strain evidence="2 3">P6497</strain>
    </source>
</reference>
<dbReference type="SUPFAM" id="SSF56112">
    <property type="entry name" value="Protein kinase-like (PK-like)"/>
    <property type="match status" value="2"/>
</dbReference>
<dbReference type="PROSITE" id="PS00108">
    <property type="entry name" value="PROTEIN_KINASE_ST"/>
    <property type="match status" value="1"/>
</dbReference>
<dbReference type="RefSeq" id="XP_009536695.1">
    <property type="nucleotide sequence ID" value="XM_009538400.1"/>
</dbReference>
<evidence type="ECO:0000259" key="1">
    <source>
        <dbReference type="PROSITE" id="PS50011"/>
    </source>
</evidence>
<dbReference type="GeneID" id="20661159"/>
<protein>
    <recommendedName>
        <fullName evidence="1">Protein kinase domain-containing protein</fullName>
    </recommendedName>
</protein>
<dbReference type="InterPro" id="IPR001245">
    <property type="entry name" value="Ser-Thr/Tyr_kinase_cat_dom"/>
</dbReference>
<feature type="domain" description="Protein kinase" evidence="1">
    <location>
        <begin position="677"/>
        <end position="925"/>
    </location>
</feature>
<dbReference type="GO" id="GO:0004674">
    <property type="term" value="F:protein serine/threonine kinase activity"/>
    <property type="evidence" value="ECO:0007669"/>
    <property type="project" value="TreeGrafter"/>
</dbReference>
<dbReference type="EMBL" id="JH159161">
    <property type="protein sequence ID" value="EGZ08523.1"/>
    <property type="molecule type" value="Genomic_DNA"/>
</dbReference>
<gene>
    <name evidence="2" type="ORF">PHYSODRAFT_527669</name>
</gene>
<dbReference type="InterPro" id="IPR000719">
    <property type="entry name" value="Prot_kinase_dom"/>
</dbReference>
<dbReference type="AlphaFoldDB" id="G5A9E8"/>
<proteinExistence type="predicted"/>
<evidence type="ECO:0000313" key="3">
    <source>
        <dbReference type="Proteomes" id="UP000002640"/>
    </source>
</evidence>
<dbReference type="InterPro" id="IPR008271">
    <property type="entry name" value="Ser/Thr_kinase_AS"/>
</dbReference>
<dbReference type="KEGG" id="psoj:PHYSODRAFT_527669"/>
<evidence type="ECO:0000313" key="2">
    <source>
        <dbReference type="EMBL" id="EGZ08523.1"/>
    </source>
</evidence>
<dbReference type="SMART" id="SM00220">
    <property type="entry name" value="S_TKc"/>
    <property type="match status" value="1"/>
</dbReference>